<dbReference type="EMBL" id="KL197711">
    <property type="protein sequence ID" value="KDQ62351.1"/>
    <property type="molecule type" value="Genomic_DNA"/>
</dbReference>
<protein>
    <submittedName>
        <fullName evidence="1">Uncharacterized protein</fullName>
    </submittedName>
</protein>
<name>A0A067QIC1_9AGAM</name>
<sequence length="76" mass="8366">MSGTGPITNRMALNNLLLERGETHLLTWQDTAGGSAFHRIWTSVVFFKGEECGRAFRCLKGDAREAADGQALQSLR</sequence>
<evidence type="ECO:0000313" key="1">
    <source>
        <dbReference type="EMBL" id="KDQ62351.1"/>
    </source>
</evidence>
<gene>
    <name evidence="1" type="ORF">JAAARDRAFT_189682</name>
</gene>
<reference evidence="2" key="1">
    <citation type="journal article" date="2014" name="Proc. Natl. Acad. Sci. U.S.A.">
        <title>Extensive sampling of basidiomycete genomes demonstrates inadequacy of the white-rot/brown-rot paradigm for wood decay fungi.</title>
        <authorList>
            <person name="Riley R."/>
            <person name="Salamov A.A."/>
            <person name="Brown D.W."/>
            <person name="Nagy L.G."/>
            <person name="Floudas D."/>
            <person name="Held B.W."/>
            <person name="Levasseur A."/>
            <person name="Lombard V."/>
            <person name="Morin E."/>
            <person name="Otillar R."/>
            <person name="Lindquist E.A."/>
            <person name="Sun H."/>
            <person name="LaButti K.M."/>
            <person name="Schmutz J."/>
            <person name="Jabbour D."/>
            <person name="Luo H."/>
            <person name="Baker S.E."/>
            <person name="Pisabarro A.G."/>
            <person name="Walton J.D."/>
            <person name="Blanchette R.A."/>
            <person name="Henrissat B."/>
            <person name="Martin F."/>
            <person name="Cullen D."/>
            <person name="Hibbett D.S."/>
            <person name="Grigoriev I.V."/>
        </authorList>
    </citation>
    <scope>NUCLEOTIDE SEQUENCE [LARGE SCALE GENOMIC DNA]</scope>
    <source>
        <strain evidence="2">MUCL 33604</strain>
    </source>
</reference>
<dbReference type="HOGENOM" id="CLU_172700_1_0_1"/>
<dbReference type="InParanoid" id="A0A067QIC1"/>
<accession>A0A067QIC1</accession>
<keyword evidence="2" id="KW-1185">Reference proteome</keyword>
<dbReference type="AlphaFoldDB" id="A0A067QIC1"/>
<organism evidence="1 2">
    <name type="scientific">Jaapia argillacea MUCL 33604</name>
    <dbReference type="NCBI Taxonomy" id="933084"/>
    <lineage>
        <taxon>Eukaryota</taxon>
        <taxon>Fungi</taxon>
        <taxon>Dikarya</taxon>
        <taxon>Basidiomycota</taxon>
        <taxon>Agaricomycotina</taxon>
        <taxon>Agaricomycetes</taxon>
        <taxon>Agaricomycetidae</taxon>
        <taxon>Jaapiales</taxon>
        <taxon>Jaapiaceae</taxon>
        <taxon>Jaapia</taxon>
    </lineage>
</organism>
<dbReference type="Proteomes" id="UP000027265">
    <property type="component" value="Unassembled WGS sequence"/>
</dbReference>
<evidence type="ECO:0000313" key="2">
    <source>
        <dbReference type="Proteomes" id="UP000027265"/>
    </source>
</evidence>
<proteinExistence type="predicted"/>